<organism evidence="3 5">
    <name type="scientific">Mucilaginibacter lappiensis</name>
    <dbReference type="NCBI Taxonomy" id="354630"/>
    <lineage>
        <taxon>Bacteria</taxon>
        <taxon>Pseudomonadati</taxon>
        <taxon>Bacteroidota</taxon>
        <taxon>Sphingobacteriia</taxon>
        <taxon>Sphingobacteriales</taxon>
        <taxon>Sphingobacteriaceae</taxon>
        <taxon>Mucilaginibacter</taxon>
    </lineage>
</organism>
<dbReference type="InterPro" id="IPR046860">
    <property type="entry name" value="SnoaL_5"/>
</dbReference>
<gene>
    <name evidence="3" type="ORF">HDF22_001200</name>
    <name evidence="2" type="ORF">HDF23_005162</name>
</gene>
<dbReference type="OrthoDB" id="336094at2"/>
<dbReference type="STRING" id="354630.SAMN05421821_11882"/>
<protein>
    <recommendedName>
        <fullName evidence="1">SnoaL-like domain-containing protein</fullName>
    </recommendedName>
</protein>
<feature type="domain" description="SnoaL-like" evidence="1">
    <location>
        <begin position="1"/>
        <end position="117"/>
    </location>
</feature>
<comment type="caution">
    <text evidence="3">The sequence shown here is derived from an EMBL/GenBank/DDBJ whole genome shotgun (WGS) entry which is preliminary data.</text>
</comment>
<evidence type="ECO:0000313" key="5">
    <source>
        <dbReference type="Proteomes" id="UP000548326"/>
    </source>
</evidence>
<dbReference type="AlphaFoldDB" id="A0A1N7FL95"/>
<dbReference type="Proteomes" id="UP000541583">
    <property type="component" value="Unassembled WGS sequence"/>
</dbReference>
<sequence length="122" mass="13807">MNTQEVANALVQFCREGKNFDAMNELYADNIVSEEPKGAHQEFTNGKEAVIGKSKQWFESVEEIHGGTVSDPIVSGNFFAVTMDTDVTFKGMGRVNMQEICVYEVKDGKIVFERFFYNIPEH</sequence>
<dbReference type="EMBL" id="JACHCB010000018">
    <property type="protein sequence ID" value="MBB6112387.1"/>
    <property type="molecule type" value="Genomic_DNA"/>
</dbReference>
<reference evidence="4 5" key="1">
    <citation type="submission" date="2020-08" db="EMBL/GenBank/DDBJ databases">
        <title>Genomic Encyclopedia of Type Strains, Phase IV (KMG-V): Genome sequencing to study the core and pangenomes of soil and plant-associated prokaryotes.</title>
        <authorList>
            <person name="Whitman W."/>
        </authorList>
    </citation>
    <scope>NUCLEOTIDE SEQUENCE [LARGE SCALE GENOMIC DNA]</scope>
    <source>
        <strain evidence="2 4">ANJLi2</strain>
        <strain evidence="3 5">MP601</strain>
    </source>
</reference>
<dbReference type="SUPFAM" id="SSF54427">
    <property type="entry name" value="NTF2-like"/>
    <property type="match status" value="1"/>
</dbReference>
<dbReference type="RefSeq" id="WP_076377741.1">
    <property type="nucleotide sequence ID" value="NZ_FTMG01000018.1"/>
</dbReference>
<proteinExistence type="predicted"/>
<dbReference type="EMBL" id="JACHCA010000003">
    <property type="protein sequence ID" value="MBB6127094.1"/>
    <property type="molecule type" value="Genomic_DNA"/>
</dbReference>
<dbReference type="InterPro" id="IPR032710">
    <property type="entry name" value="NTF2-like_dom_sf"/>
</dbReference>
<evidence type="ECO:0000259" key="1">
    <source>
        <dbReference type="Pfam" id="PF20409"/>
    </source>
</evidence>
<dbReference type="Pfam" id="PF20409">
    <property type="entry name" value="SnoaL_5"/>
    <property type="match status" value="1"/>
</dbReference>
<name>A0A1N7FL95_9SPHI</name>
<evidence type="ECO:0000313" key="3">
    <source>
        <dbReference type="EMBL" id="MBB6127094.1"/>
    </source>
</evidence>
<accession>A0A1N7FL95</accession>
<dbReference type="Proteomes" id="UP000548326">
    <property type="component" value="Unassembled WGS sequence"/>
</dbReference>
<dbReference type="Gene3D" id="3.10.450.50">
    <property type="match status" value="1"/>
</dbReference>
<keyword evidence="4" id="KW-1185">Reference proteome</keyword>
<evidence type="ECO:0000313" key="2">
    <source>
        <dbReference type="EMBL" id="MBB6112387.1"/>
    </source>
</evidence>
<evidence type="ECO:0000313" key="4">
    <source>
        <dbReference type="Proteomes" id="UP000541583"/>
    </source>
</evidence>